<accession>A0A6V8L6G6</accession>
<keyword evidence="1" id="KW-1133">Transmembrane helix</keyword>
<dbReference type="RefSeq" id="WP_173077187.1">
    <property type="nucleotide sequence ID" value="NZ_BAABJB010000007.1"/>
</dbReference>
<evidence type="ECO:0000256" key="1">
    <source>
        <dbReference type="SAM" id="Phobius"/>
    </source>
</evidence>
<evidence type="ECO:0000313" key="2">
    <source>
        <dbReference type="EMBL" id="GFJ89617.1"/>
    </source>
</evidence>
<keyword evidence="3" id="KW-1185">Reference proteome</keyword>
<gene>
    <name evidence="2" type="ORF">Prum_032590</name>
</gene>
<feature type="transmembrane region" description="Helical" evidence="1">
    <location>
        <begin position="153"/>
        <end position="177"/>
    </location>
</feature>
<protein>
    <submittedName>
        <fullName evidence="2">Uncharacterized protein</fullName>
    </submittedName>
</protein>
<comment type="caution">
    <text evidence="2">The sequence shown here is derived from an EMBL/GenBank/DDBJ whole genome shotgun (WGS) entry which is preliminary data.</text>
</comment>
<reference evidence="2 3" key="1">
    <citation type="submission" date="2020-03" db="EMBL/GenBank/DDBJ databases">
        <title>Whole genome shotgun sequence of Phytohabitans rumicis NBRC 108638.</title>
        <authorList>
            <person name="Komaki H."/>
            <person name="Tamura T."/>
        </authorList>
    </citation>
    <scope>NUCLEOTIDE SEQUENCE [LARGE SCALE GENOMIC DNA]</scope>
    <source>
        <strain evidence="2 3">NBRC 108638</strain>
    </source>
</reference>
<evidence type="ECO:0000313" key="3">
    <source>
        <dbReference type="Proteomes" id="UP000482960"/>
    </source>
</evidence>
<feature type="transmembrane region" description="Helical" evidence="1">
    <location>
        <begin position="63"/>
        <end position="82"/>
    </location>
</feature>
<feature type="transmembrane region" description="Helical" evidence="1">
    <location>
        <begin position="88"/>
        <end position="113"/>
    </location>
</feature>
<sequence>MIERAVMLVTRATLGPLLIRAGVFAAALAAYVAAYPPEAMTVYFLGILVLQAGLAAVLPRSPWVTVAILIAVGGWVVSTVWYDDPVTLGRMIALASCLYLVHSLATLAALLPYDAKVPLEVVIRWLSRALAVLLGSAVLSVLLLAAADGVGDRSFLAAALAGLAVAVGAAALLAWLLRRR</sequence>
<dbReference type="Proteomes" id="UP000482960">
    <property type="component" value="Unassembled WGS sequence"/>
</dbReference>
<name>A0A6V8L6G6_9ACTN</name>
<keyword evidence="1" id="KW-0812">Transmembrane</keyword>
<reference evidence="2 3" key="2">
    <citation type="submission" date="2020-03" db="EMBL/GenBank/DDBJ databases">
        <authorList>
            <person name="Ichikawa N."/>
            <person name="Kimura A."/>
            <person name="Kitahashi Y."/>
            <person name="Uohara A."/>
        </authorList>
    </citation>
    <scope>NUCLEOTIDE SEQUENCE [LARGE SCALE GENOMIC DNA]</scope>
    <source>
        <strain evidence="2 3">NBRC 108638</strain>
    </source>
</reference>
<feature type="transmembrane region" description="Helical" evidence="1">
    <location>
        <begin position="40"/>
        <end position="58"/>
    </location>
</feature>
<organism evidence="2 3">
    <name type="scientific">Phytohabitans rumicis</name>
    <dbReference type="NCBI Taxonomy" id="1076125"/>
    <lineage>
        <taxon>Bacteria</taxon>
        <taxon>Bacillati</taxon>
        <taxon>Actinomycetota</taxon>
        <taxon>Actinomycetes</taxon>
        <taxon>Micromonosporales</taxon>
        <taxon>Micromonosporaceae</taxon>
    </lineage>
</organism>
<dbReference type="AlphaFoldDB" id="A0A6V8L6G6"/>
<proteinExistence type="predicted"/>
<keyword evidence="1" id="KW-0472">Membrane</keyword>
<feature type="transmembrane region" description="Helical" evidence="1">
    <location>
        <begin position="12"/>
        <end position="34"/>
    </location>
</feature>
<dbReference type="EMBL" id="BLPG01000001">
    <property type="protein sequence ID" value="GFJ89617.1"/>
    <property type="molecule type" value="Genomic_DNA"/>
</dbReference>
<feature type="transmembrane region" description="Helical" evidence="1">
    <location>
        <begin position="125"/>
        <end position="147"/>
    </location>
</feature>